<protein>
    <recommendedName>
        <fullName evidence="1">SIS domain-containing protein</fullName>
    </recommendedName>
</protein>
<dbReference type="PROSITE" id="PS51464">
    <property type="entry name" value="SIS"/>
    <property type="match status" value="1"/>
</dbReference>
<sequence>MTTLPSSLTSRRSSELSFHISSTTSPAIQLALNSVSGVLTNQNRAISYLVKQYKYSTYSQNQLKNSLLILNNAINQGGKIIVSGIGKSYKIASKTVATLNSLSVHSALLHPSEALHGDLGMVREDHGDALILISVSGNSPELTTMLKHVPNGVPVVLVTCTRQSTLARDPKVQSLLYVELPARLSEKNLYGLSAPTISTTLCLTILDAVSIALGELHGGDLEVRRKKFGDRHPGGAIGLDYLGTQDRSQMIDDRNIVESVFDTVEKLALDTDKAHLFEEGEEDDGESDALDFKELKLINSIKLSDSKITIEKLPSSELELLQLSVLYDYILIVNDQITKAVESKTLLDVYRRCKLQGDNWDEINWKIEDALIKINC</sequence>
<organism evidence="2 3">
    <name type="scientific">[Candida] arabinofermentans NRRL YB-2248</name>
    <dbReference type="NCBI Taxonomy" id="983967"/>
    <lineage>
        <taxon>Eukaryota</taxon>
        <taxon>Fungi</taxon>
        <taxon>Dikarya</taxon>
        <taxon>Ascomycota</taxon>
        <taxon>Saccharomycotina</taxon>
        <taxon>Pichiomycetes</taxon>
        <taxon>Pichiales</taxon>
        <taxon>Pichiaceae</taxon>
        <taxon>Ogataea</taxon>
        <taxon>Ogataea/Candida clade</taxon>
    </lineage>
</organism>
<accession>A0A1E4T509</accession>
<dbReference type="STRING" id="983967.A0A1E4T509"/>
<dbReference type="InterPro" id="IPR046348">
    <property type="entry name" value="SIS_dom_sf"/>
</dbReference>
<dbReference type="GO" id="GO:0097367">
    <property type="term" value="F:carbohydrate derivative binding"/>
    <property type="evidence" value="ECO:0007669"/>
    <property type="project" value="InterPro"/>
</dbReference>
<dbReference type="Pfam" id="PF01380">
    <property type="entry name" value="SIS"/>
    <property type="match status" value="1"/>
</dbReference>
<evidence type="ECO:0000259" key="1">
    <source>
        <dbReference type="PROSITE" id="PS51464"/>
    </source>
</evidence>
<dbReference type="EMBL" id="KV453849">
    <property type="protein sequence ID" value="ODV86850.1"/>
    <property type="molecule type" value="Genomic_DNA"/>
</dbReference>
<evidence type="ECO:0000313" key="2">
    <source>
        <dbReference type="EMBL" id="ODV86850.1"/>
    </source>
</evidence>
<feature type="domain" description="SIS" evidence="1">
    <location>
        <begin position="70"/>
        <end position="219"/>
    </location>
</feature>
<dbReference type="PANTHER" id="PTHR38418:SF2">
    <property type="entry name" value="SUGAR ISOMERASE, KPSF_GUTQ (AFU_ORTHOLOGUE AFUA_6G08860)"/>
    <property type="match status" value="1"/>
</dbReference>
<dbReference type="PANTHER" id="PTHR38418">
    <property type="entry name" value="SUGAR ISOMERASE, KPSF/GUTQ (AFU_ORTHOLOGUE AFUA_6G08860)"/>
    <property type="match status" value="1"/>
</dbReference>
<dbReference type="OrthoDB" id="1872003at2759"/>
<dbReference type="AlphaFoldDB" id="A0A1E4T509"/>
<dbReference type="SUPFAM" id="SSF53697">
    <property type="entry name" value="SIS domain"/>
    <property type="match status" value="1"/>
</dbReference>
<evidence type="ECO:0000313" key="3">
    <source>
        <dbReference type="Proteomes" id="UP000094801"/>
    </source>
</evidence>
<name>A0A1E4T509_9ASCO</name>
<keyword evidence="3" id="KW-1185">Reference proteome</keyword>
<proteinExistence type="predicted"/>
<dbReference type="CDD" id="cd05014">
    <property type="entry name" value="SIS_Kpsf"/>
    <property type="match status" value="1"/>
</dbReference>
<reference evidence="3" key="1">
    <citation type="submission" date="2016-04" db="EMBL/GenBank/DDBJ databases">
        <title>Comparative genomics of biotechnologically important yeasts.</title>
        <authorList>
            <consortium name="DOE Joint Genome Institute"/>
            <person name="Riley R."/>
            <person name="Haridas S."/>
            <person name="Wolfe K.H."/>
            <person name="Lopes M.R."/>
            <person name="Hittinger C.T."/>
            <person name="Goker M."/>
            <person name="Salamov A."/>
            <person name="Wisecaver J."/>
            <person name="Long T.M."/>
            <person name="Aerts A.L."/>
            <person name="Barry K."/>
            <person name="Choi C."/>
            <person name="Clum A."/>
            <person name="Coughlan A.Y."/>
            <person name="Deshpande S."/>
            <person name="Douglass A.P."/>
            <person name="Hanson S.J."/>
            <person name="Klenk H.-P."/>
            <person name="Labutti K."/>
            <person name="Lapidus A."/>
            <person name="Lindquist E."/>
            <person name="Lipzen A."/>
            <person name="Meier-Kolthoff J.P."/>
            <person name="Ohm R.A."/>
            <person name="Otillar R.P."/>
            <person name="Pangilinan J."/>
            <person name="Peng Y."/>
            <person name="Rokas A."/>
            <person name="Rosa C.A."/>
            <person name="Scheuner C."/>
            <person name="Sibirny A.A."/>
            <person name="Slot J.C."/>
            <person name="Stielow J.B."/>
            <person name="Sun H."/>
            <person name="Kurtzman C.P."/>
            <person name="Blackwell M."/>
            <person name="Grigoriev I.V."/>
            <person name="Jeffries T.W."/>
        </authorList>
    </citation>
    <scope>NUCLEOTIDE SEQUENCE [LARGE SCALE GENOMIC DNA]</scope>
    <source>
        <strain evidence="3">NRRL YB-2248</strain>
    </source>
</reference>
<dbReference type="Gene3D" id="3.40.50.10490">
    <property type="entry name" value="Glucose-6-phosphate isomerase like protein, domain 1"/>
    <property type="match status" value="1"/>
</dbReference>
<dbReference type="Proteomes" id="UP000094801">
    <property type="component" value="Unassembled WGS sequence"/>
</dbReference>
<dbReference type="InterPro" id="IPR035474">
    <property type="entry name" value="SIS_Kpsf"/>
</dbReference>
<gene>
    <name evidence="2" type="ORF">CANARDRAFT_195616</name>
</gene>
<dbReference type="GO" id="GO:1901135">
    <property type="term" value="P:carbohydrate derivative metabolic process"/>
    <property type="evidence" value="ECO:0007669"/>
    <property type="project" value="InterPro"/>
</dbReference>
<dbReference type="InterPro" id="IPR001347">
    <property type="entry name" value="SIS_dom"/>
</dbReference>